<dbReference type="CDD" id="cd20283">
    <property type="entry name" value="cupin_DddY"/>
    <property type="match status" value="1"/>
</dbReference>
<dbReference type="HOGENOM" id="CLU_055116_0_0_6"/>
<feature type="chain" id="PRO_5002723542" evidence="1">
    <location>
        <begin position="19"/>
        <end position="414"/>
    </location>
</feature>
<dbReference type="RefSeq" id="WP_012157128.1">
    <property type="nucleotide sequence ID" value="NC_009901.1"/>
</dbReference>
<dbReference type="EMBL" id="CP000851">
    <property type="protein sequence ID" value="ABV89247.1"/>
    <property type="molecule type" value="Genomic_DNA"/>
</dbReference>
<reference evidence="2 3" key="1">
    <citation type="submission" date="2007-10" db="EMBL/GenBank/DDBJ databases">
        <title>Complete sequence of Shewanella pealeana ATCC 700345.</title>
        <authorList>
            <consortium name="US DOE Joint Genome Institute"/>
            <person name="Copeland A."/>
            <person name="Lucas S."/>
            <person name="Lapidus A."/>
            <person name="Barry K."/>
            <person name="Glavina del Rio T."/>
            <person name="Dalin E."/>
            <person name="Tice H."/>
            <person name="Pitluck S."/>
            <person name="Chertkov O."/>
            <person name="Brettin T."/>
            <person name="Bruce D."/>
            <person name="Detter J.C."/>
            <person name="Han C."/>
            <person name="Schmutz J."/>
            <person name="Larimer F."/>
            <person name="Land M."/>
            <person name="Hauser L."/>
            <person name="Kyrpides N."/>
            <person name="Kim E."/>
            <person name="Zhao J.-S.Z."/>
            <person name="Manno D."/>
            <person name="Hawari J."/>
            <person name="Richardson P."/>
        </authorList>
    </citation>
    <scope>NUCLEOTIDE SEQUENCE [LARGE SCALE GENOMIC DNA]</scope>
    <source>
        <strain evidence="3">ATCC 700345 / ANG-SQ1</strain>
    </source>
</reference>
<evidence type="ECO:0000256" key="1">
    <source>
        <dbReference type="SAM" id="SignalP"/>
    </source>
</evidence>
<name>A8H9L0_SHEPA</name>
<accession>A8H9L0</accession>
<keyword evidence="1" id="KW-0732">Signal</keyword>
<protein>
    <submittedName>
        <fullName evidence="2">Uncharacterized protein</fullName>
    </submittedName>
</protein>
<dbReference type="InterPro" id="IPR014710">
    <property type="entry name" value="RmlC-like_jellyroll"/>
</dbReference>
<dbReference type="KEGG" id="spl:Spea_3937"/>
<keyword evidence="3" id="KW-1185">Reference proteome</keyword>
<organism evidence="2 3">
    <name type="scientific">Shewanella pealeana (strain ATCC 700345 / ANG-SQ1)</name>
    <dbReference type="NCBI Taxonomy" id="398579"/>
    <lineage>
        <taxon>Bacteria</taxon>
        <taxon>Pseudomonadati</taxon>
        <taxon>Pseudomonadota</taxon>
        <taxon>Gammaproteobacteria</taxon>
        <taxon>Alteromonadales</taxon>
        <taxon>Shewanellaceae</taxon>
        <taxon>Shewanella</taxon>
    </lineage>
</organism>
<dbReference type="Gene3D" id="2.60.120.10">
    <property type="entry name" value="Jelly Rolls"/>
    <property type="match status" value="1"/>
</dbReference>
<dbReference type="Proteomes" id="UP000002608">
    <property type="component" value="Chromosome"/>
</dbReference>
<feature type="signal peptide" evidence="1">
    <location>
        <begin position="1"/>
        <end position="18"/>
    </location>
</feature>
<proteinExistence type="predicted"/>
<dbReference type="eggNOG" id="ENOG5030K42">
    <property type="taxonomic scope" value="Bacteria"/>
</dbReference>
<dbReference type="OrthoDB" id="1401971at2"/>
<evidence type="ECO:0000313" key="3">
    <source>
        <dbReference type="Proteomes" id="UP000002608"/>
    </source>
</evidence>
<sequence>MKYQILLGCLLASNGLAAAELPDFLDANDINNAQFQCLGESPKYSGEDQKYIDILWDETLTYLRAYAAALTNDQNSGCLNSDTAMVDSTEGGQNMCVMDRRDMKLMVKNIYQVLNNADEAKKCFGAREDVSWIYSPGGELEQHSPVAQHFKRTTFEEFFDEKVTNKEVKEYGNSLTKNFYKMVTGDEVKMPAVFPYDISANSLPNLWATAGWFPMYAEESKRNDKNFDNIRGGYAYAEIFGHWGLLRIDEINGEKVGAEVGMTVQAVDTLYPFHNHAVSEMYYNMRVPACTNQFKTMAIREDSPLITTVKEDDTMRRVQFDEGQHNSQTMWLSGSSEQDALIYFHQNTIHAFEIDGSCEAKPEERAIVSVWARSNAHDTRNDYGTTLLCESAANPGTPAKRGEVIQCDLTKVKW</sequence>
<dbReference type="AlphaFoldDB" id="A8H9L0"/>
<evidence type="ECO:0000313" key="2">
    <source>
        <dbReference type="EMBL" id="ABV89247.1"/>
    </source>
</evidence>
<gene>
    <name evidence="2" type="ordered locus">Spea_3937</name>
</gene>